<sequence>MAVRGVEGEANVLELLRFLLNSAVNLERLAISGDGSNNSKIKTGICRTSG</sequence>
<organism evidence="1 2">
    <name type="scientific">Stephania japonica</name>
    <dbReference type="NCBI Taxonomy" id="461633"/>
    <lineage>
        <taxon>Eukaryota</taxon>
        <taxon>Viridiplantae</taxon>
        <taxon>Streptophyta</taxon>
        <taxon>Embryophyta</taxon>
        <taxon>Tracheophyta</taxon>
        <taxon>Spermatophyta</taxon>
        <taxon>Magnoliopsida</taxon>
        <taxon>Ranunculales</taxon>
        <taxon>Menispermaceae</taxon>
        <taxon>Menispermoideae</taxon>
        <taxon>Cissampelideae</taxon>
        <taxon>Stephania</taxon>
    </lineage>
</organism>
<evidence type="ECO:0000313" key="2">
    <source>
        <dbReference type="Proteomes" id="UP001417504"/>
    </source>
</evidence>
<keyword evidence="2" id="KW-1185">Reference proteome</keyword>
<reference evidence="1 2" key="1">
    <citation type="submission" date="2024-01" db="EMBL/GenBank/DDBJ databases">
        <title>Genome assemblies of Stephania.</title>
        <authorList>
            <person name="Yang L."/>
        </authorList>
    </citation>
    <scope>NUCLEOTIDE SEQUENCE [LARGE SCALE GENOMIC DNA]</scope>
    <source>
        <strain evidence="1">QJT</strain>
        <tissue evidence="1">Leaf</tissue>
    </source>
</reference>
<evidence type="ECO:0000313" key="1">
    <source>
        <dbReference type="EMBL" id="KAK9085519.1"/>
    </source>
</evidence>
<proteinExistence type="predicted"/>
<accession>A0AAP0E2N8</accession>
<dbReference type="EMBL" id="JBBNAE010000011">
    <property type="protein sequence ID" value="KAK9085519.1"/>
    <property type="molecule type" value="Genomic_DNA"/>
</dbReference>
<dbReference type="Proteomes" id="UP001417504">
    <property type="component" value="Unassembled WGS sequence"/>
</dbReference>
<comment type="caution">
    <text evidence="1">The sequence shown here is derived from an EMBL/GenBank/DDBJ whole genome shotgun (WGS) entry which is preliminary data.</text>
</comment>
<name>A0AAP0E2N8_9MAGN</name>
<gene>
    <name evidence="1" type="ORF">Sjap_025930</name>
</gene>
<protein>
    <recommendedName>
        <fullName evidence="3">FBD domain-containing protein</fullName>
    </recommendedName>
</protein>
<dbReference type="AlphaFoldDB" id="A0AAP0E2N8"/>
<evidence type="ECO:0008006" key="3">
    <source>
        <dbReference type="Google" id="ProtNLM"/>
    </source>
</evidence>